<dbReference type="PANTHER" id="PTHR36932">
    <property type="entry name" value="CAPSULAR POLYSACCHARIDE BIOSYNTHESIS PROTEIN"/>
    <property type="match status" value="1"/>
</dbReference>
<organism evidence="1 2">
    <name type="scientific">Benzoatithermus flavus</name>
    <dbReference type="NCBI Taxonomy" id="3108223"/>
    <lineage>
        <taxon>Bacteria</taxon>
        <taxon>Pseudomonadati</taxon>
        <taxon>Pseudomonadota</taxon>
        <taxon>Alphaproteobacteria</taxon>
        <taxon>Geminicoccales</taxon>
        <taxon>Geminicoccaceae</taxon>
        <taxon>Benzoatithermus</taxon>
    </lineage>
</organism>
<evidence type="ECO:0000313" key="2">
    <source>
        <dbReference type="Proteomes" id="UP001375743"/>
    </source>
</evidence>
<keyword evidence="2" id="KW-1185">Reference proteome</keyword>
<sequence length="417" mass="47299">MQPLRMLQAYRSLLASQWLDRDRLRALQEEKLRRLIPHAYATVPHYRRLFDEAGIDPSRIRTLEDLTRVPITAKPDLQTAEPGTIVSSAYRLEELTAARTTGSTGRPMTTYYDARFLQIRNALFLRALTVAGYRLGRHRMMLITDERAKRSRPLLRWRYVSDEETPERMLAEFRAFRPHVLYGLVTPLRQMVLAARAEGATLPRLDAVITTAESLDPGTRRLLGEAFQAPVFDIYGLTEMGPMAWECPHHAGYHLSEDTAVIELVPTGHGDSHSLVITNLELYGMPLIRYRTGDLARRGPEGRCACGRRLARLEAVEGRAVDAVRLRDGQTVSPYRITVSLGRIPGFQRYQVIQHDLSTFTVRFESPPEREAEVARDIRTVLASIVGSDAVIEPRREPSLDPPPGRKFRTVECRLPA</sequence>
<evidence type="ECO:0000313" key="1">
    <source>
        <dbReference type="EMBL" id="MEK0084148.1"/>
    </source>
</evidence>
<dbReference type="InterPro" id="IPR053158">
    <property type="entry name" value="CapK_Type1_Caps_Biosynth"/>
</dbReference>
<evidence type="ECO:0008006" key="3">
    <source>
        <dbReference type="Google" id="ProtNLM"/>
    </source>
</evidence>
<dbReference type="EMBL" id="JBBLZC010000012">
    <property type="protein sequence ID" value="MEK0084148.1"/>
    <property type="molecule type" value="Genomic_DNA"/>
</dbReference>
<dbReference type="Proteomes" id="UP001375743">
    <property type="component" value="Unassembled WGS sequence"/>
</dbReference>
<gene>
    <name evidence="1" type="ORF">U1T56_13365</name>
</gene>
<name>A0ABU8XSI9_9PROT</name>
<accession>A0ABU8XSI9</accession>
<protein>
    <recommendedName>
        <fullName evidence="3">Phenylacetate--CoA ligase family protein</fullName>
    </recommendedName>
</protein>
<proteinExistence type="predicted"/>
<dbReference type="SUPFAM" id="SSF56801">
    <property type="entry name" value="Acetyl-CoA synthetase-like"/>
    <property type="match status" value="1"/>
</dbReference>
<dbReference type="InterPro" id="IPR042099">
    <property type="entry name" value="ANL_N_sf"/>
</dbReference>
<dbReference type="PANTHER" id="PTHR36932:SF1">
    <property type="entry name" value="CAPSULAR POLYSACCHARIDE BIOSYNTHESIS PROTEIN"/>
    <property type="match status" value="1"/>
</dbReference>
<dbReference type="Gene3D" id="3.40.50.12780">
    <property type="entry name" value="N-terminal domain of ligase-like"/>
    <property type="match status" value="1"/>
</dbReference>
<reference evidence="1 2" key="1">
    <citation type="submission" date="2024-01" db="EMBL/GenBank/DDBJ databases">
        <title>Multi-omics insights into the function and evolution of sodium benzoate biodegradation pathways in Benzoatithermus flavus gen. nov., sp. nov. from hot spring.</title>
        <authorList>
            <person name="Hu C.-J."/>
            <person name="Li W.-J."/>
        </authorList>
    </citation>
    <scope>NUCLEOTIDE SEQUENCE [LARGE SCALE GENOMIC DNA]</scope>
    <source>
        <strain evidence="1 2">SYSU G07066</strain>
    </source>
</reference>
<comment type="caution">
    <text evidence="1">The sequence shown here is derived from an EMBL/GenBank/DDBJ whole genome shotgun (WGS) entry which is preliminary data.</text>
</comment>
<dbReference type="RefSeq" id="WP_418159995.1">
    <property type="nucleotide sequence ID" value="NZ_JBBLZC010000012.1"/>
</dbReference>